<evidence type="ECO:0000313" key="3">
    <source>
        <dbReference type="EMBL" id="OWP04129.1"/>
    </source>
</evidence>
<gene>
    <name evidence="3" type="ORF">B2J93_5950</name>
</gene>
<keyword evidence="2" id="KW-0472">Membrane</keyword>
<sequence length="196" mass="21244">MHHGSLQAPYSGCMNAAAILHAHGCEKGVCTPGKIDHEFERYMWYDWDGLGEPTATPLKRTWRPPGITEKLPGSHKVPFAAGDTTRMRAGNANGNWSGVVGKRALDGPVDGADASGFRGVGVRLEMVVSVLLLVLVLDIALRFRRRAAGNRKRTRDLEMRIEAGGEDGEGPFEDPVEEAEDGCNGRQCRSANCGEE</sequence>
<reference evidence="3 4" key="1">
    <citation type="submission" date="2017-04" db="EMBL/GenBank/DDBJ databases">
        <title>Draft genome sequence of Marssonina coronaria NL1: causal agent of apple blotch.</title>
        <authorList>
            <person name="Cheng Q."/>
        </authorList>
    </citation>
    <scope>NUCLEOTIDE SEQUENCE [LARGE SCALE GENOMIC DNA]</scope>
    <source>
        <strain evidence="3 4">NL1</strain>
    </source>
</reference>
<dbReference type="EMBL" id="MZNU01000133">
    <property type="protein sequence ID" value="OWP04129.1"/>
    <property type="molecule type" value="Genomic_DNA"/>
</dbReference>
<keyword evidence="2" id="KW-1133">Transmembrane helix</keyword>
<feature type="compositionally biased region" description="Acidic residues" evidence="1">
    <location>
        <begin position="164"/>
        <end position="181"/>
    </location>
</feature>
<evidence type="ECO:0000313" key="4">
    <source>
        <dbReference type="Proteomes" id="UP000242519"/>
    </source>
</evidence>
<evidence type="ECO:0000256" key="1">
    <source>
        <dbReference type="SAM" id="MobiDB-lite"/>
    </source>
</evidence>
<dbReference type="InParanoid" id="A0A218Z7T1"/>
<evidence type="ECO:0000256" key="2">
    <source>
        <dbReference type="SAM" id="Phobius"/>
    </source>
</evidence>
<proteinExistence type="predicted"/>
<feature type="region of interest" description="Disordered" evidence="1">
    <location>
        <begin position="160"/>
        <end position="196"/>
    </location>
</feature>
<accession>A0A218Z7T1</accession>
<name>A0A218Z7T1_9HELO</name>
<feature type="transmembrane region" description="Helical" evidence="2">
    <location>
        <begin position="126"/>
        <end position="143"/>
    </location>
</feature>
<protein>
    <submittedName>
        <fullName evidence="3">Uncharacterized protein</fullName>
    </submittedName>
</protein>
<organism evidence="3 4">
    <name type="scientific">Diplocarpon coronariae</name>
    <dbReference type="NCBI Taxonomy" id="2795749"/>
    <lineage>
        <taxon>Eukaryota</taxon>
        <taxon>Fungi</taxon>
        <taxon>Dikarya</taxon>
        <taxon>Ascomycota</taxon>
        <taxon>Pezizomycotina</taxon>
        <taxon>Leotiomycetes</taxon>
        <taxon>Helotiales</taxon>
        <taxon>Drepanopezizaceae</taxon>
        <taxon>Diplocarpon</taxon>
    </lineage>
</organism>
<dbReference type="OrthoDB" id="3564839at2759"/>
<comment type="caution">
    <text evidence="3">The sequence shown here is derived from an EMBL/GenBank/DDBJ whole genome shotgun (WGS) entry which is preliminary data.</text>
</comment>
<dbReference type="Proteomes" id="UP000242519">
    <property type="component" value="Unassembled WGS sequence"/>
</dbReference>
<keyword evidence="2" id="KW-0812">Transmembrane</keyword>
<dbReference type="AlphaFoldDB" id="A0A218Z7T1"/>
<feature type="region of interest" description="Disordered" evidence="1">
    <location>
        <begin position="56"/>
        <end position="76"/>
    </location>
</feature>
<keyword evidence="4" id="KW-1185">Reference proteome</keyword>